<feature type="compositionally biased region" description="Basic residues" evidence="1">
    <location>
        <begin position="1"/>
        <end position="13"/>
    </location>
</feature>
<evidence type="ECO:0000313" key="2">
    <source>
        <dbReference type="EMBL" id="CAA9430689.1"/>
    </source>
</evidence>
<organism evidence="2">
    <name type="scientific">uncultured Rubrobacteraceae bacterium</name>
    <dbReference type="NCBI Taxonomy" id="349277"/>
    <lineage>
        <taxon>Bacteria</taxon>
        <taxon>Bacillati</taxon>
        <taxon>Actinomycetota</taxon>
        <taxon>Rubrobacteria</taxon>
        <taxon>Rubrobacterales</taxon>
        <taxon>Rubrobacteraceae</taxon>
        <taxon>environmental samples</taxon>
    </lineage>
</organism>
<proteinExistence type="predicted"/>
<feature type="region of interest" description="Disordered" evidence="1">
    <location>
        <begin position="1"/>
        <end position="35"/>
    </location>
</feature>
<name>A0A6J4Q1W1_9ACTN</name>
<reference evidence="2" key="1">
    <citation type="submission" date="2020-02" db="EMBL/GenBank/DDBJ databases">
        <authorList>
            <person name="Meier V. D."/>
        </authorList>
    </citation>
    <scope>NUCLEOTIDE SEQUENCE</scope>
    <source>
        <strain evidence="2">AVDCRST_MAG22</strain>
    </source>
</reference>
<accession>A0A6J4Q1W1</accession>
<sequence length="79" mass="8846">MHHRRLRRRHHRASPAVVGPGEGRRSPLGYEPERDVAEPARGVVSAGYSHLAMIRTDNRLEIRFSARLGEEPVIEVGLG</sequence>
<dbReference type="AlphaFoldDB" id="A0A6J4Q1W1"/>
<dbReference type="EMBL" id="CADCUV010000153">
    <property type="protein sequence ID" value="CAA9430689.1"/>
    <property type="molecule type" value="Genomic_DNA"/>
</dbReference>
<gene>
    <name evidence="2" type="ORF">AVDCRST_MAG22-3245</name>
</gene>
<evidence type="ECO:0000256" key="1">
    <source>
        <dbReference type="SAM" id="MobiDB-lite"/>
    </source>
</evidence>
<protein>
    <submittedName>
        <fullName evidence="2">Uncharacterized protein</fullName>
    </submittedName>
</protein>